<gene>
    <name evidence="2" type="ORF">Fot_49995</name>
</gene>
<protein>
    <submittedName>
        <fullName evidence="2">Uncharacterized protein</fullName>
    </submittedName>
</protein>
<feature type="region of interest" description="Disordered" evidence="1">
    <location>
        <begin position="52"/>
        <end position="73"/>
    </location>
</feature>
<dbReference type="EMBL" id="JBFOLJ010000016">
    <property type="protein sequence ID" value="KAL2468419.1"/>
    <property type="molecule type" value="Genomic_DNA"/>
</dbReference>
<evidence type="ECO:0000256" key="1">
    <source>
        <dbReference type="SAM" id="MobiDB-lite"/>
    </source>
</evidence>
<comment type="caution">
    <text evidence="2">The sequence shown here is derived from an EMBL/GenBank/DDBJ whole genome shotgun (WGS) entry which is preliminary data.</text>
</comment>
<evidence type="ECO:0000313" key="2">
    <source>
        <dbReference type="EMBL" id="KAL2468419.1"/>
    </source>
</evidence>
<dbReference type="Proteomes" id="UP001604277">
    <property type="component" value="Unassembled WGS sequence"/>
</dbReference>
<evidence type="ECO:0000313" key="3">
    <source>
        <dbReference type="Proteomes" id="UP001604277"/>
    </source>
</evidence>
<reference evidence="3" key="1">
    <citation type="submission" date="2024-07" db="EMBL/GenBank/DDBJ databases">
        <title>Two chromosome-level genome assemblies of Korean endemic species Abeliophyllum distichum and Forsythia ovata (Oleaceae).</title>
        <authorList>
            <person name="Jang H."/>
        </authorList>
    </citation>
    <scope>NUCLEOTIDE SEQUENCE [LARGE SCALE GENOMIC DNA]</scope>
</reference>
<proteinExistence type="predicted"/>
<sequence>MRIPSQGQKNKHIPKILDKSERVNLDPIQMNPNRLSQQQTFFNNHNVSIFRRKKARHPPHPHGNDYSPTVSNNCTDSNKSLITIRCITIPFYRPWENPSCS</sequence>
<name>A0ABD1PXQ3_9LAMI</name>
<keyword evidence="3" id="KW-1185">Reference proteome</keyword>
<dbReference type="AlphaFoldDB" id="A0ABD1PXQ3"/>
<organism evidence="2 3">
    <name type="scientific">Forsythia ovata</name>
    <dbReference type="NCBI Taxonomy" id="205694"/>
    <lineage>
        <taxon>Eukaryota</taxon>
        <taxon>Viridiplantae</taxon>
        <taxon>Streptophyta</taxon>
        <taxon>Embryophyta</taxon>
        <taxon>Tracheophyta</taxon>
        <taxon>Spermatophyta</taxon>
        <taxon>Magnoliopsida</taxon>
        <taxon>eudicotyledons</taxon>
        <taxon>Gunneridae</taxon>
        <taxon>Pentapetalae</taxon>
        <taxon>asterids</taxon>
        <taxon>lamiids</taxon>
        <taxon>Lamiales</taxon>
        <taxon>Oleaceae</taxon>
        <taxon>Forsythieae</taxon>
        <taxon>Forsythia</taxon>
    </lineage>
</organism>
<accession>A0ABD1PXQ3</accession>